<gene>
    <name evidence="7" type="ORF">NMU02_02090</name>
</gene>
<reference evidence="7 8" key="1">
    <citation type="submission" date="2022-07" db="EMBL/GenBank/DDBJ databases">
        <title>Fecal culturing of patients with breast cancer.</title>
        <authorList>
            <person name="Teng N.M.Y."/>
            <person name="Kiu R."/>
            <person name="Evans R."/>
            <person name="Baker D.J."/>
            <person name="Zenner C."/>
            <person name="Robinson S.D."/>
            <person name="Hall L.J."/>
        </authorList>
    </citation>
    <scope>NUCLEOTIDE SEQUENCE [LARGE SCALE GENOMIC DNA]</scope>
    <source>
        <strain evidence="7 8">LH1063</strain>
    </source>
</reference>
<dbReference type="SMART" id="SM00729">
    <property type="entry name" value="Elp3"/>
    <property type="match status" value="1"/>
</dbReference>
<dbReference type="PANTHER" id="PTHR43409:SF7">
    <property type="entry name" value="BLL1977 PROTEIN"/>
    <property type="match status" value="1"/>
</dbReference>
<keyword evidence="8" id="KW-1185">Reference proteome</keyword>
<dbReference type="PROSITE" id="PS51918">
    <property type="entry name" value="RADICAL_SAM"/>
    <property type="match status" value="1"/>
</dbReference>
<proteinExistence type="predicted"/>
<evidence type="ECO:0000256" key="5">
    <source>
        <dbReference type="ARBA" id="ARBA00023014"/>
    </source>
</evidence>
<keyword evidence="3" id="KW-0479">Metal-binding</keyword>
<dbReference type="Proteomes" id="UP001205603">
    <property type="component" value="Unassembled WGS sequence"/>
</dbReference>
<dbReference type="InterPro" id="IPR051198">
    <property type="entry name" value="BchE-like"/>
</dbReference>
<dbReference type="SFLD" id="SFLDG01082">
    <property type="entry name" value="B12-binding_domain_containing"/>
    <property type="match status" value="1"/>
</dbReference>
<evidence type="ECO:0000313" key="8">
    <source>
        <dbReference type="Proteomes" id="UP001205603"/>
    </source>
</evidence>
<dbReference type="InterPro" id="IPR006638">
    <property type="entry name" value="Elp3/MiaA/NifB-like_rSAM"/>
</dbReference>
<dbReference type="Pfam" id="PF04055">
    <property type="entry name" value="Radical_SAM"/>
    <property type="match status" value="1"/>
</dbReference>
<dbReference type="InterPro" id="IPR058240">
    <property type="entry name" value="rSAM_sf"/>
</dbReference>
<feature type="domain" description="Radical SAM core" evidence="6">
    <location>
        <begin position="338"/>
        <end position="567"/>
    </location>
</feature>
<keyword evidence="4" id="KW-0408">Iron</keyword>
<protein>
    <submittedName>
        <fullName evidence="7">Radical SAM protein</fullName>
    </submittedName>
</protein>
<organism evidence="7 8">
    <name type="scientific">Coprobacter tertius</name>
    <dbReference type="NCBI Taxonomy" id="2944915"/>
    <lineage>
        <taxon>Bacteria</taxon>
        <taxon>Pseudomonadati</taxon>
        <taxon>Bacteroidota</taxon>
        <taxon>Bacteroidia</taxon>
        <taxon>Bacteroidales</taxon>
        <taxon>Barnesiellaceae</taxon>
        <taxon>Coprobacter</taxon>
    </lineage>
</organism>
<dbReference type="RefSeq" id="WP_255025496.1">
    <property type="nucleotide sequence ID" value="NZ_JANDHW010000002.1"/>
</dbReference>
<keyword evidence="5" id="KW-0411">Iron-sulfur</keyword>
<evidence type="ECO:0000256" key="4">
    <source>
        <dbReference type="ARBA" id="ARBA00023004"/>
    </source>
</evidence>
<comment type="cofactor">
    <cofactor evidence="1">
        <name>[4Fe-4S] cluster</name>
        <dbReference type="ChEBI" id="CHEBI:49883"/>
    </cofactor>
</comment>
<evidence type="ECO:0000313" key="7">
    <source>
        <dbReference type="EMBL" id="MCP9610881.1"/>
    </source>
</evidence>
<evidence type="ECO:0000256" key="3">
    <source>
        <dbReference type="ARBA" id="ARBA00022723"/>
    </source>
</evidence>
<dbReference type="SUPFAM" id="SSF102114">
    <property type="entry name" value="Radical SAM enzymes"/>
    <property type="match status" value="1"/>
</dbReference>
<evidence type="ECO:0000256" key="1">
    <source>
        <dbReference type="ARBA" id="ARBA00001966"/>
    </source>
</evidence>
<comment type="caution">
    <text evidence="7">The sequence shown here is derived from an EMBL/GenBank/DDBJ whole genome shotgun (WGS) entry which is preliminary data.</text>
</comment>
<dbReference type="InterPro" id="IPR007197">
    <property type="entry name" value="rSAM"/>
</dbReference>
<dbReference type="EMBL" id="JANDHW010000002">
    <property type="protein sequence ID" value="MCP9610881.1"/>
    <property type="molecule type" value="Genomic_DNA"/>
</dbReference>
<accession>A0ABT1MI22</accession>
<name>A0ABT1MI22_9BACT</name>
<sequence length="729" mass="83356">MENVSILLVTPPFTQLNTPYPATAYLKGFLNTIDIRSAQTDLGLEVILRLFSSDGLRDFFSYIDKSSVTKVGGIAARVSDMRESYISTIDMAISYLQGRDRSLAYLICDGDFLPGIRRYDDPDDLEWAFGTMGIQDKARHLVTQYLEDISSLITAVDPSFGFSRYAEHLGRSASSFDELFGELRKTPTYIDRLMLEILDEKIACYRPLWLGFSVPFPGNLYSAFRCAAHVRKNYPHIRIEMGGGFPTTELRQLSDPRVFDFFHYITLDDGELPLLRLLSGNEENLVRTFLQENGNVVYRDSREPDIPMCERGVPDYEGLPLDKYLSVIEMINPMHALWSNGRWNKLTLAHGCYWGKCAFCDGSLDYIGRYEPLSASEIVDRMEVLLRKTGERGFHFVDEAAPPVLLKELSLELIRRKMTVVWWTNIRFEKSFTKDLCRLMKRAGCIAVSGGQETASDRLLKLINKGVSVAQVARVTDNFMQAGIMVHAYLMYGFPSQTTQETIDSLEIVRQLFLNGLVQSAFWHRFALTAHSPVGKAPEKYSVRITEPPFGGFARNDMEFEDKKGADHSLFGEGLRRSLYNYMRGAGFDIPLQKWFDCSVPRTSIPPNYIERLLNIGEKDTIEKAGHLRLFWPDIVLPCVTQTSRKNKEGRQNSVYVVFRFKNDDMSFRIRADWGIWIEKYLRKMSKSRDNLFLSDMEADFVSNHLGDFNAFLSSPLWNALREQGLLLV</sequence>
<evidence type="ECO:0000256" key="2">
    <source>
        <dbReference type="ARBA" id="ARBA00022691"/>
    </source>
</evidence>
<dbReference type="Gene3D" id="3.20.20.70">
    <property type="entry name" value="Aldolase class I"/>
    <property type="match status" value="1"/>
</dbReference>
<dbReference type="SFLD" id="SFLDS00029">
    <property type="entry name" value="Radical_SAM"/>
    <property type="match status" value="1"/>
</dbReference>
<dbReference type="PANTHER" id="PTHR43409">
    <property type="entry name" value="ANAEROBIC MAGNESIUM-PROTOPORPHYRIN IX MONOMETHYL ESTER CYCLASE-RELATED"/>
    <property type="match status" value="1"/>
</dbReference>
<evidence type="ECO:0000259" key="6">
    <source>
        <dbReference type="PROSITE" id="PS51918"/>
    </source>
</evidence>
<dbReference type="InterPro" id="IPR013785">
    <property type="entry name" value="Aldolase_TIM"/>
</dbReference>
<keyword evidence="2" id="KW-0949">S-adenosyl-L-methionine</keyword>